<dbReference type="SUPFAM" id="SSF48726">
    <property type="entry name" value="Immunoglobulin"/>
    <property type="match status" value="1"/>
</dbReference>
<dbReference type="PANTHER" id="PTHR19433:SF111">
    <property type="entry name" value="T CELL RECEPTOR ALPHA VARIABLE 4"/>
    <property type="match status" value="1"/>
</dbReference>
<dbReference type="InterPro" id="IPR003599">
    <property type="entry name" value="Ig_sub"/>
</dbReference>
<reference evidence="10 11" key="1">
    <citation type="submission" date="2020-06" db="EMBL/GenBank/DDBJ databases">
        <authorList>
            <consortium name="Wellcome Sanger Institute Data Sharing"/>
        </authorList>
    </citation>
    <scope>NUCLEOTIDE SEQUENCE [LARGE SCALE GENOMIC DNA]</scope>
</reference>
<evidence type="ECO:0000256" key="1">
    <source>
        <dbReference type="ARBA" id="ARBA00004236"/>
    </source>
</evidence>
<comment type="subcellular location">
    <subcellularLocation>
        <location evidence="1">Cell membrane</location>
    </subcellularLocation>
</comment>
<keyword evidence="3 8" id="KW-0732">Signal</keyword>
<dbReference type="Gene3D" id="2.60.40.10">
    <property type="entry name" value="Immunoglobulins"/>
    <property type="match status" value="1"/>
</dbReference>
<gene>
    <name evidence="10" type="primary">LOC114786461</name>
</gene>
<dbReference type="Ensembl" id="ENSDCDT00010052227.1">
    <property type="protein sequence ID" value="ENSDCDP00010042195.1"/>
    <property type="gene ID" value="ENSDCDG00010026607.1"/>
</dbReference>
<evidence type="ECO:0000313" key="10">
    <source>
        <dbReference type="Ensembl" id="ENSDCDP00010042195.1"/>
    </source>
</evidence>
<protein>
    <recommendedName>
        <fullName evidence="9">Ig-like domain-containing protein</fullName>
    </recommendedName>
</protein>
<dbReference type="GeneTree" id="ENSGT01030000234530"/>
<reference evidence="10" key="2">
    <citation type="submission" date="2025-08" db="UniProtKB">
        <authorList>
            <consortium name="Ensembl"/>
        </authorList>
    </citation>
    <scope>IDENTIFICATION</scope>
</reference>
<dbReference type="PROSITE" id="PS50835">
    <property type="entry name" value="IG_LIKE"/>
    <property type="match status" value="1"/>
</dbReference>
<dbReference type="InterPro" id="IPR052051">
    <property type="entry name" value="TCR_complex_component"/>
</dbReference>
<dbReference type="CDD" id="cd00099">
    <property type="entry name" value="IgV"/>
    <property type="match status" value="1"/>
</dbReference>
<dbReference type="AlphaFoldDB" id="A0AAY4D9E4"/>
<reference evidence="10" key="3">
    <citation type="submission" date="2025-09" db="UniProtKB">
        <authorList>
            <consortium name="Ensembl"/>
        </authorList>
    </citation>
    <scope>IDENTIFICATION</scope>
</reference>
<dbReference type="Proteomes" id="UP000694580">
    <property type="component" value="Chromosome 1"/>
</dbReference>
<sequence length="322" mass="35837">MMRYLLLVLLLKTVQNELLKTFTPGHVASLRCVLSPGPENYLFWFKHTSGHAPVCIVSYYPSTNQFFAEERFNATKEREDFILTISNATPSDAGWYYCGFRHSDLIAFSHGVYLEAIVIVKHTVTQRYVSSVKQTMEDSETSLPLRCTQPGGCDGERGVHWFRPGSAGSRPGFLYSRCGRGPEAVSGPPSGSCAFHLPRRNLSTSRRELCAVAACGEILIKQDPAPNLVALTTSNILCFIIAVSLFCTRRRNKPPLSGEPQSMFSCFCWTQELNYATMSFSKRRTKRRGAKSEADQRVIYSSVQRHGQRGAISSTSGTGHLT</sequence>
<keyword evidence="4" id="KW-0391">Immunity</keyword>
<proteinExistence type="predicted"/>
<evidence type="ECO:0000256" key="6">
    <source>
        <dbReference type="ARBA" id="ARBA00023157"/>
    </source>
</evidence>
<keyword evidence="11" id="KW-1185">Reference proteome</keyword>
<dbReference type="InterPro" id="IPR036179">
    <property type="entry name" value="Ig-like_dom_sf"/>
</dbReference>
<name>A0AAY4D9E4_9TELE</name>
<organism evidence="10 11">
    <name type="scientific">Denticeps clupeoides</name>
    <name type="common">denticle herring</name>
    <dbReference type="NCBI Taxonomy" id="299321"/>
    <lineage>
        <taxon>Eukaryota</taxon>
        <taxon>Metazoa</taxon>
        <taxon>Chordata</taxon>
        <taxon>Craniata</taxon>
        <taxon>Vertebrata</taxon>
        <taxon>Euteleostomi</taxon>
        <taxon>Actinopterygii</taxon>
        <taxon>Neopterygii</taxon>
        <taxon>Teleostei</taxon>
        <taxon>Clupei</taxon>
        <taxon>Clupeiformes</taxon>
        <taxon>Denticipitoidei</taxon>
        <taxon>Denticipitidae</taxon>
        <taxon>Denticeps</taxon>
    </lineage>
</organism>
<accession>A0AAY4D9E4</accession>
<evidence type="ECO:0000259" key="9">
    <source>
        <dbReference type="PROSITE" id="PS50835"/>
    </source>
</evidence>
<evidence type="ECO:0000256" key="4">
    <source>
        <dbReference type="ARBA" id="ARBA00022859"/>
    </source>
</evidence>
<evidence type="ECO:0000256" key="8">
    <source>
        <dbReference type="SAM" id="SignalP"/>
    </source>
</evidence>
<evidence type="ECO:0000256" key="7">
    <source>
        <dbReference type="ARBA" id="ARBA00023180"/>
    </source>
</evidence>
<dbReference type="InterPro" id="IPR007110">
    <property type="entry name" value="Ig-like_dom"/>
</dbReference>
<evidence type="ECO:0000256" key="3">
    <source>
        <dbReference type="ARBA" id="ARBA00022729"/>
    </source>
</evidence>
<dbReference type="InterPro" id="IPR013783">
    <property type="entry name" value="Ig-like_fold"/>
</dbReference>
<dbReference type="InterPro" id="IPR013106">
    <property type="entry name" value="Ig_V-set"/>
</dbReference>
<dbReference type="SMART" id="SM00409">
    <property type="entry name" value="IG"/>
    <property type="match status" value="1"/>
</dbReference>
<keyword evidence="2" id="KW-1003">Cell membrane</keyword>
<dbReference type="GO" id="GO:0009617">
    <property type="term" value="P:response to bacterium"/>
    <property type="evidence" value="ECO:0007669"/>
    <property type="project" value="TreeGrafter"/>
</dbReference>
<feature type="signal peptide" evidence="8">
    <location>
        <begin position="1"/>
        <end position="16"/>
    </location>
</feature>
<dbReference type="GO" id="GO:0005886">
    <property type="term" value="C:plasma membrane"/>
    <property type="evidence" value="ECO:0007669"/>
    <property type="project" value="UniProtKB-SubCell"/>
</dbReference>
<keyword evidence="5" id="KW-0472">Membrane</keyword>
<keyword evidence="7" id="KW-0325">Glycoprotein</keyword>
<feature type="chain" id="PRO_5044326109" description="Ig-like domain-containing protein" evidence="8">
    <location>
        <begin position="17"/>
        <end position="322"/>
    </location>
</feature>
<dbReference type="Pfam" id="PF07686">
    <property type="entry name" value="V-set"/>
    <property type="match status" value="1"/>
</dbReference>
<evidence type="ECO:0000256" key="5">
    <source>
        <dbReference type="ARBA" id="ARBA00023136"/>
    </source>
</evidence>
<feature type="domain" description="Ig-like" evidence="9">
    <location>
        <begin position="25"/>
        <end position="109"/>
    </location>
</feature>
<evidence type="ECO:0000256" key="2">
    <source>
        <dbReference type="ARBA" id="ARBA00022475"/>
    </source>
</evidence>
<dbReference type="SMART" id="SM00406">
    <property type="entry name" value="IGv"/>
    <property type="match status" value="1"/>
</dbReference>
<evidence type="ECO:0000313" key="11">
    <source>
        <dbReference type="Proteomes" id="UP000694580"/>
    </source>
</evidence>
<dbReference type="GO" id="GO:0002376">
    <property type="term" value="P:immune system process"/>
    <property type="evidence" value="ECO:0007669"/>
    <property type="project" value="UniProtKB-KW"/>
</dbReference>
<keyword evidence="6" id="KW-1015">Disulfide bond</keyword>
<dbReference type="PANTHER" id="PTHR19433">
    <property type="entry name" value="T-CELL RECEPTOR ALPHA CHAIN V REGION-RELATED"/>
    <property type="match status" value="1"/>
</dbReference>